<sequence length="2577" mass="266144">MFTDDFLDMMGDQIMKHNFTFKKEITDPECNMKEAFDVLTKTMDSKGSEKLVTLGKFHQTFREGADTLKRAQSLRATNYNTKVADRINAKLTETMKDITPDNLRKAMEEKKGKTFRLLVSAMKNKNDEQLYQQGNVQRTYAQAAVELERANSLDSEYGDPNLSQQLHSALAKVVKNVTPENLKEDMADTVNICSKYLSQKAVDNAERGPAFDLLIKELDKEGGEPFSEYPALATKTAAAHALKSAPGLSSVPPDPETAKEFKNALHKAVDAATPKQLAKKMEDPAMAAMLQMMKENPKNVFATKNGYTMDYETAAEEIRNAPTLVPFLPVKDIADEGKTNLTKDMKERTPPDLKIPMKDISNPWDSLENAAPVETPATEVVSEMSPGSQLPLKTTQPGLQELASQEGLPSSTIELAHEINSEMKRDIPPLLAPTIAEELKRDAMKYVVDRMKEKGEENLEHLQGYDQTYNDAARRIENTTSLTNEKVDKSSYDKVKNKLDDITKDRPNEKFAEHIPGIVDNTAKFLAAPFPETNAEKRRVLGDLMAREGDKIIAEDGPYKMTYKEGGEEIKKAPVGVTRAHDENKNKEMVKKLEAVVPDKKMADVLRGEAMEVIQEGLKKEKDKEFIDVGNFKKTHEQVADMLTKAPNLKSEKPSPVILENVEHQLSVLPKDVPADKPMAEKHMEETAQIAAKFIATEATKESGLNAQQLAALDDAGFNAKAKAAAEERRLAAVAAGPGGEDEETGGSRRTKRRGKRKAKGGVEEDDVESDESGDRPKRTRAKGTSDAAAGAGRIDVAVGAEKAVRAGSPKTKVPGVGPRTAGPDGTTVGPDGTVYASDGTVKQGPGSAVPSEDKAGQASGKGAVVHKAAVQGPEGLIKGDGGVVKGPGGVVQGPGGVGQGPGGAVKGPGGVVQGPGGGVPVPGELVKGPGGEVLGPGGVIHGPGGVIHGPGGVVQGPGGVIQGPGGEVLGPGGVVLGPGGVVKGPGGVVQGPGGVVQGPGGVVQGPGGVLQGPGGEVLGPGGVVQGPGGIVQGPGGVVQGPGGVVQGTGGFFQGPGGVVTGPGGVVIGPGGVVQGPGGVVHGPGGVVHGPGGVVQGPGGVVEGLGGVVQGPGGVVYGPGGVVQGPGGFVQGPGGVVQGPGGVVQGPGGVVQGPGGLVQGPGGLVQGPGGVVTGPGGVVIGPGGVVQGPGGVVQGPGGVVQGPGGVVQGPGGVVKGPGGAVQGPGGFVQGPGGVVTGPGGVVIGPGGVVQGPGGVVQGPGGVVQGPGGVVQGPGGVVQGPGGVVEGLGGVVQGPGVVVYGPGGVVQGPGGFVQGPGGVVQGPGGVVQGPGGVVQGPGGLVQGPGGFVQGPGGVVTGPGGVVIGPGGVVQGPGGVVHGPGGVVHGPGGVVQGPGGVVEGLGGVVQGPGVVVYGPGGVVQGPGGFVQGPGGVVQGPGGVVQGPGGVVQGPGGLVQGPGGLVQGPGGVVTGPGGVVIGPGGVVQGPGGVVHGPGGVVHGPGGVVHGPGGVVHGPGGVVHGPGGVVHGPGGVVHGPGGVVHGPGGVVQGPGGVLQGPGGEVLGPGGVVQGPGGIVQGPGGVVQAPGGVGIVNDVDLGPGGGDQGPREIHQGLAGAIPSSSKAGEGHAPGAQGTGVLPSAPGVTGLVPHIAGIKPDGIVYGPDGTGYAPDGTVYGIDGTVYGTDGTVCLPDGTVYLPDGTVYLPDGSVTVGQIPAGAGALQKAAIDGRKPGGATQGLTGVGAPGAPIVGPDGTILAPGVAGNVPGQPPTYGPGGETKERRKLAETDPLRKHEEPDGQKLGVGENQEQYRGGALGADYDRERRTALDILHQQLRAQGNEILYQQPQATLTHAQASEWLASPIPMKVDKAVKDSGDTGRLHKKFEKKLNTLVSEVTPPQLYDSMQDVVIEAARRLSEFFVSTSYDAIVNEALISEMQKRGNEILTEIDGASETYFFASQRLKKANLADVEEPCYKVANDLNKKLDEVIRNRPMARKLNAKMKDHIRETSNYLSGVVTKPDEKIEAYIDLLEEMEAAGDSVLIEGDIPKTYQECSDYLRQLTSLVDHISRANPTLQAETQNRLRDLMAGVPPGEAGYSPEVLKDTIGEVSKLLTSYVMLHAEKTEALKTLEQEIRKKGDSVLLRHGSIRKSFKEGADLLRGKTTDQLAVPAADPVVVRKIQIKLHNLMYEKRDERMDEVIDDATMYLAVYLLHAKVIQVCKCYKNVLVQCELWCDEILRRVARPSCTCSRHLMAAQERDMSTSPDFEPDAEISFTTCPRQNPTTSEPKRDTEIPCPAPEPTPECRTHEPTTTYLMYSTAHKFGYRSKRLSSAGSSNSSHFTSSSSSPIHQAKQSLPLKNLLQDVQTNTKQFNGQPPKEEAVRSYDTEKPNSLEVTPPSYFSSCSYYNNNTTQQQRVSCSHAFQQKHSLTNLPTPEASETSKITQAKSGYSSRTPIISADQMADWHAMMVSLMWNMQAWREWIQEIVNYAQDNTSDTWSSFYRRICTESLQWRHYCIFSRQLTHRLHARYINKEILSPTRATVQTKTYIECQEEMLEIIDMFNRWTQWLTLVTICLRGRSRARCGW</sequence>
<feature type="compositionally biased region" description="Low complexity" evidence="1">
    <location>
        <begin position="2321"/>
        <end position="2338"/>
    </location>
</feature>
<dbReference type="SUPFAM" id="SSF101967">
    <property type="entry name" value="Adhesin YadA, collagen-binding domain"/>
    <property type="match status" value="1"/>
</dbReference>
<feature type="region of interest" description="Disordered" evidence="1">
    <location>
        <begin position="1757"/>
        <end position="1797"/>
    </location>
</feature>
<comment type="caution">
    <text evidence="2">The sequence shown here is derived from an EMBL/GenBank/DDBJ whole genome shotgun (WGS) entry which is preliminary data.</text>
</comment>
<evidence type="ECO:0000256" key="1">
    <source>
        <dbReference type="SAM" id="MobiDB-lite"/>
    </source>
</evidence>
<feature type="compositionally biased region" description="Low complexity" evidence="1">
    <location>
        <begin position="821"/>
        <end position="833"/>
    </location>
</feature>
<dbReference type="PANTHER" id="PTHR35846:SF3">
    <property type="entry name" value="RGS DOMAIN-CONTAINING PROTEIN"/>
    <property type="match status" value="1"/>
</dbReference>
<feature type="region of interest" description="Disordered" evidence="1">
    <location>
        <begin position="2320"/>
        <end position="2343"/>
    </location>
</feature>
<accession>A0A2A4JR33</accession>
<protein>
    <submittedName>
        <fullName evidence="2">Uncharacterized protein</fullName>
    </submittedName>
</protein>
<feature type="region of interest" description="Disordered" evidence="1">
    <location>
        <begin position="2251"/>
        <end position="2302"/>
    </location>
</feature>
<feature type="compositionally biased region" description="Basic and acidic residues" evidence="1">
    <location>
        <begin position="1770"/>
        <end position="1791"/>
    </location>
</feature>
<name>A0A2A4JR33_HELVI</name>
<feature type="compositionally biased region" description="Basic and acidic residues" evidence="1">
    <location>
        <begin position="2368"/>
        <end position="2382"/>
    </location>
</feature>
<feature type="region of interest" description="Disordered" evidence="1">
    <location>
        <begin position="731"/>
        <end position="833"/>
    </location>
</feature>
<organism evidence="2">
    <name type="scientific">Heliothis virescens</name>
    <name type="common">Tobacco budworm moth</name>
    <dbReference type="NCBI Taxonomy" id="7102"/>
    <lineage>
        <taxon>Eukaryota</taxon>
        <taxon>Metazoa</taxon>
        <taxon>Ecdysozoa</taxon>
        <taxon>Arthropoda</taxon>
        <taxon>Hexapoda</taxon>
        <taxon>Insecta</taxon>
        <taxon>Pterygota</taxon>
        <taxon>Neoptera</taxon>
        <taxon>Endopterygota</taxon>
        <taxon>Lepidoptera</taxon>
        <taxon>Glossata</taxon>
        <taxon>Ditrysia</taxon>
        <taxon>Noctuoidea</taxon>
        <taxon>Noctuidae</taxon>
        <taxon>Heliothinae</taxon>
        <taxon>Heliothis</taxon>
    </lineage>
</organism>
<feature type="compositionally biased region" description="Basic residues" evidence="1">
    <location>
        <begin position="749"/>
        <end position="760"/>
    </location>
</feature>
<evidence type="ECO:0000313" key="2">
    <source>
        <dbReference type="EMBL" id="PCG74505.1"/>
    </source>
</evidence>
<dbReference type="PANTHER" id="PTHR35846">
    <property type="entry name" value="PROTEIN CBG05131"/>
    <property type="match status" value="1"/>
</dbReference>
<gene>
    <name evidence="2" type="ORF">B5V51_13196</name>
</gene>
<proteinExistence type="predicted"/>
<dbReference type="InterPro" id="IPR011049">
    <property type="entry name" value="Serralysin-like_metalloprot_C"/>
</dbReference>
<reference evidence="2" key="1">
    <citation type="submission" date="2017-09" db="EMBL/GenBank/DDBJ databases">
        <title>Contemporary evolution of a Lepidopteran species, Heliothis virescens, in response to modern agricultural practices.</title>
        <authorList>
            <person name="Fritz M.L."/>
            <person name="Deyonke A.M."/>
            <person name="Papanicolaou A."/>
            <person name="Micinski S."/>
            <person name="Westbrook J."/>
            <person name="Gould F."/>
        </authorList>
    </citation>
    <scope>NUCLEOTIDE SEQUENCE [LARGE SCALE GENOMIC DNA]</scope>
    <source>
        <strain evidence="2">HvINT-</strain>
        <tissue evidence="2">Whole body</tissue>
    </source>
</reference>
<dbReference type="EMBL" id="NWSH01000735">
    <property type="protein sequence ID" value="PCG74505.1"/>
    <property type="molecule type" value="Genomic_DNA"/>
</dbReference>
<feature type="region of interest" description="Disordered" evidence="1">
    <location>
        <begin position="2360"/>
        <end position="2385"/>
    </location>
</feature>
<feature type="compositionally biased region" description="Polar residues" evidence="1">
    <location>
        <begin position="2265"/>
        <end position="2277"/>
    </location>
</feature>